<reference evidence="1" key="2">
    <citation type="submission" date="2016-05" db="EMBL/GenBank/DDBJ databases">
        <title>Comparative analysis highlights variable genome content of wheat rusts and divergence of the mating loci.</title>
        <authorList>
            <person name="Cuomo C.A."/>
            <person name="Bakkeren G."/>
            <person name="Szabo L."/>
            <person name="Khalil H."/>
            <person name="Joly D."/>
            <person name="Goldberg J."/>
            <person name="Young S."/>
            <person name="Zeng Q."/>
            <person name="Fellers J."/>
        </authorList>
    </citation>
    <scope>NUCLEOTIDE SEQUENCE [LARGE SCALE GENOMIC DNA]</scope>
    <source>
        <strain evidence="1">1-1 BBBD Race 1</strain>
    </source>
</reference>
<evidence type="ECO:0000313" key="1">
    <source>
        <dbReference type="EMBL" id="OAV98225.1"/>
    </source>
</evidence>
<dbReference type="STRING" id="630390.A0A0C4FC76"/>
<gene>
    <name evidence="1" type="ORF">PTTG_10828</name>
</gene>
<dbReference type="PANTHER" id="PTHR12849">
    <property type="entry name" value="RNA LARIAT DEBRANCHING ENZYME"/>
    <property type="match status" value="1"/>
</dbReference>
<evidence type="ECO:0000313" key="3">
    <source>
        <dbReference type="Proteomes" id="UP000005240"/>
    </source>
</evidence>
<dbReference type="AlphaFoldDB" id="A0A0C4FC76"/>
<protein>
    <submittedName>
        <fullName evidence="1 2">Uncharacterized protein</fullName>
    </submittedName>
</protein>
<reference evidence="2 3" key="3">
    <citation type="journal article" date="2017" name="G3 (Bethesda)">
        <title>Comparative analysis highlights variable genome content of wheat rusts and divergence of the mating loci.</title>
        <authorList>
            <person name="Cuomo C.A."/>
            <person name="Bakkeren G."/>
            <person name="Khalil H.B."/>
            <person name="Panwar V."/>
            <person name="Joly D."/>
            <person name="Linning R."/>
            <person name="Sakthikumar S."/>
            <person name="Song X."/>
            <person name="Adiconis X."/>
            <person name="Fan L."/>
            <person name="Goldberg J.M."/>
            <person name="Levin J.Z."/>
            <person name="Young S."/>
            <person name="Zeng Q."/>
            <person name="Anikster Y."/>
            <person name="Bruce M."/>
            <person name="Wang M."/>
            <person name="Yin C."/>
            <person name="McCallum B."/>
            <person name="Szabo L.J."/>
            <person name="Hulbert S."/>
            <person name="Chen X."/>
            <person name="Fellers J.P."/>
        </authorList>
    </citation>
    <scope>NUCLEOTIDE SEQUENCE</scope>
    <source>
        <strain evidence="3">Isolate 1-1 / race 1 (BBBD)</strain>
        <strain evidence="2">isolate 1-1 / race 1 (BBBD)</strain>
    </source>
</reference>
<dbReference type="OrthoDB" id="407609at2759"/>
<evidence type="ECO:0000313" key="2">
    <source>
        <dbReference type="EnsemblFungi" id="PTTG_10828-t43_1-p1"/>
    </source>
</evidence>
<reference evidence="1" key="1">
    <citation type="submission" date="2009-11" db="EMBL/GenBank/DDBJ databases">
        <authorList>
            <consortium name="The Broad Institute Genome Sequencing Platform"/>
            <person name="Ward D."/>
            <person name="Feldgarden M."/>
            <person name="Earl A."/>
            <person name="Young S.K."/>
            <person name="Zeng Q."/>
            <person name="Koehrsen M."/>
            <person name="Alvarado L."/>
            <person name="Berlin A."/>
            <person name="Bochicchio J."/>
            <person name="Borenstein D."/>
            <person name="Chapman S.B."/>
            <person name="Chen Z."/>
            <person name="Engels R."/>
            <person name="Freedman E."/>
            <person name="Gellesch M."/>
            <person name="Goldberg J."/>
            <person name="Griggs A."/>
            <person name="Gujja S."/>
            <person name="Heilman E."/>
            <person name="Heiman D."/>
            <person name="Hepburn T."/>
            <person name="Howarth C."/>
            <person name="Jen D."/>
            <person name="Larson L."/>
            <person name="Lewis B."/>
            <person name="Mehta T."/>
            <person name="Park D."/>
            <person name="Pearson M."/>
            <person name="Roberts A."/>
            <person name="Saif S."/>
            <person name="Shea T."/>
            <person name="Shenoy N."/>
            <person name="Sisk P."/>
            <person name="Stolte C."/>
            <person name="Sykes S."/>
            <person name="Thomson T."/>
            <person name="Walk T."/>
            <person name="White J."/>
            <person name="Yandava C."/>
            <person name="Izard J."/>
            <person name="Baranova O.V."/>
            <person name="Blanton J.M."/>
            <person name="Tanner A.C."/>
            <person name="Dewhirst F.E."/>
            <person name="Haas B."/>
            <person name="Nusbaum C."/>
            <person name="Birren B."/>
        </authorList>
    </citation>
    <scope>NUCLEOTIDE SEQUENCE [LARGE SCALE GENOMIC DNA]</scope>
    <source>
        <strain evidence="1">1-1 BBBD Race 1</strain>
    </source>
</reference>
<dbReference type="EnsemblFungi" id="PTTG_10828-t43_1">
    <property type="protein sequence ID" value="PTTG_10828-t43_1-p1"/>
    <property type="gene ID" value="PTTG_10828"/>
</dbReference>
<dbReference type="EMBL" id="ADAS02000008">
    <property type="protein sequence ID" value="OAV98225.1"/>
    <property type="molecule type" value="Genomic_DNA"/>
</dbReference>
<proteinExistence type="predicted"/>
<organism evidence="2 3">
    <name type="scientific">Puccinia triticina (isolate 1-1 / race 1 (BBBD))</name>
    <name type="common">Brown leaf rust fungus</name>
    <dbReference type="NCBI Taxonomy" id="630390"/>
    <lineage>
        <taxon>Eukaryota</taxon>
        <taxon>Fungi</taxon>
        <taxon>Dikarya</taxon>
        <taxon>Basidiomycota</taxon>
        <taxon>Pucciniomycotina</taxon>
        <taxon>Pucciniomycetes</taxon>
        <taxon>Pucciniales</taxon>
        <taxon>Pucciniaceae</taxon>
        <taxon>Puccinia</taxon>
    </lineage>
</organism>
<dbReference type="GO" id="GO:0000398">
    <property type="term" value="P:mRNA splicing, via spliceosome"/>
    <property type="evidence" value="ECO:0007669"/>
    <property type="project" value="TreeGrafter"/>
</dbReference>
<dbReference type="GO" id="GO:0005634">
    <property type="term" value="C:nucleus"/>
    <property type="evidence" value="ECO:0007669"/>
    <property type="project" value="TreeGrafter"/>
</dbReference>
<dbReference type="GO" id="GO:0008419">
    <property type="term" value="F:RNA lariat debranching enzyme activity"/>
    <property type="evidence" value="ECO:0007669"/>
    <property type="project" value="TreeGrafter"/>
</dbReference>
<reference evidence="2" key="4">
    <citation type="submission" date="2025-05" db="UniProtKB">
        <authorList>
            <consortium name="EnsemblFungi"/>
        </authorList>
    </citation>
    <scope>IDENTIFICATION</scope>
    <source>
        <strain evidence="2">isolate 1-1 / race 1 (BBBD)</strain>
    </source>
</reference>
<sequence>MFNCLGIIQSCKPLWLTSSTTKWEHFGNIIVERRLFMGALLQLNCQMDQLTLFKPVVRVGFTKGMIALLGTIHSIYHVHKYDIFRVSQLPIATSSDISLSHDWPVGIEQYGNIAQLLWAEHFFKDE</sequence>
<accession>A0A0C4FC76</accession>
<name>A0A0C4FC76_PUCT1</name>
<dbReference type="Proteomes" id="UP000005240">
    <property type="component" value="Unassembled WGS sequence"/>
</dbReference>
<dbReference type="PANTHER" id="PTHR12849:SF0">
    <property type="entry name" value="LARIAT DEBRANCHING ENZYME"/>
    <property type="match status" value="1"/>
</dbReference>
<keyword evidence="3" id="KW-1185">Reference proteome</keyword>
<dbReference type="VEuPathDB" id="FungiDB:PTTG_10828"/>